<dbReference type="Gene3D" id="3.40.50.300">
    <property type="entry name" value="P-loop containing nucleotide triphosphate hydrolases"/>
    <property type="match status" value="1"/>
</dbReference>
<keyword evidence="3" id="KW-0547">Nucleotide-binding</keyword>
<dbReference type="SMART" id="SM00382">
    <property type="entry name" value="AAA"/>
    <property type="match status" value="1"/>
</dbReference>
<evidence type="ECO:0000313" key="11">
    <source>
        <dbReference type="Proteomes" id="UP000609346"/>
    </source>
</evidence>
<evidence type="ECO:0000256" key="7">
    <source>
        <dbReference type="SAM" id="Phobius"/>
    </source>
</evidence>
<evidence type="ECO:0000313" key="10">
    <source>
        <dbReference type="EMBL" id="MBD3919087.1"/>
    </source>
</evidence>
<reference evidence="10 11" key="1">
    <citation type="submission" date="2020-09" db="EMBL/GenBank/DDBJ databases">
        <title>Paenibacillus sp. strain PR3 16S rRNA gene Genome sequencing and assembly.</title>
        <authorList>
            <person name="Kim J."/>
        </authorList>
    </citation>
    <scope>NUCLEOTIDE SEQUENCE [LARGE SCALE GENOMIC DNA]</scope>
    <source>
        <strain evidence="10 11">PR3</strain>
    </source>
</reference>
<dbReference type="PROSITE" id="PS50929">
    <property type="entry name" value="ABC_TM1F"/>
    <property type="match status" value="1"/>
</dbReference>
<dbReference type="SUPFAM" id="SSF52540">
    <property type="entry name" value="P-loop containing nucleoside triphosphate hydrolases"/>
    <property type="match status" value="1"/>
</dbReference>
<dbReference type="EMBL" id="JACXZA010000002">
    <property type="protein sequence ID" value="MBD3919087.1"/>
    <property type="molecule type" value="Genomic_DNA"/>
</dbReference>
<name>A0ABR8MVR7_9BACL</name>
<gene>
    <name evidence="10" type="ORF">H8B09_10000</name>
</gene>
<feature type="transmembrane region" description="Helical" evidence="7">
    <location>
        <begin position="58"/>
        <end position="78"/>
    </location>
</feature>
<dbReference type="Proteomes" id="UP000609346">
    <property type="component" value="Unassembled WGS sequence"/>
</dbReference>
<dbReference type="Pfam" id="PF00005">
    <property type="entry name" value="ABC_tran"/>
    <property type="match status" value="1"/>
</dbReference>
<dbReference type="InterPro" id="IPR011527">
    <property type="entry name" value="ABC1_TM_dom"/>
</dbReference>
<feature type="transmembrane region" description="Helical" evidence="7">
    <location>
        <begin position="266"/>
        <end position="290"/>
    </location>
</feature>
<evidence type="ECO:0000256" key="3">
    <source>
        <dbReference type="ARBA" id="ARBA00022741"/>
    </source>
</evidence>
<comment type="subcellular location">
    <subcellularLocation>
        <location evidence="1">Cell membrane</location>
        <topology evidence="1">Multi-pass membrane protein</topology>
    </subcellularLocation>
</comment>
<keyword evidence="11" id="KW-1185">Reference proteome</keyword>
<feature type="transmembrane region" description="Helical" evidence="7">
    <location>
        <begin position="84"/>
        <end position="105"/>
    </location>
</feature>
<dbReference type="InterPro" id="IPR027417">
    <property type="entry name" value="P-loop_NTPase"/>
</dbReference>
<keyword evidence="6 7" id="KW-0472">Membrane</keyword>
<feature type="transmembrane region" description="Helical" evidence="7">
    <location>
        <begin position="31"/>
        <end position="51"/>
    </location>
</feature>
<keyword evidence="2 7" id="KW-0812">Transmembrane</keyword>
<dbReference type="SUPFAM" id="SSF90123">
    <property type="entry name" value="ABC transporter transmembrane region"/>
    <property type="match status" value="1"/>
</dbReference>
<dbReference type="RefSeq" id="WP_191203355.1">
    <property type="nucleotide sequence ID" value="NZ_JACXZA010000002.1"/>
</dbReference>
<dbReference type="InterPro" id="IPR036640">
    <property type="entry name" value="ABC1_TM_sf"/>
</dbReference>
<dbReference type="Gene3D" id="1.20.1560.10">
    <property type="entry name" value="ABC transporter type 1, transmembrane domain"/>
    <property type="match status" value="1"/>
</dbReference>
<accession>A0ABR8MVR7</accession>
<dbReference type="InterPro" id="IPR003593">
    <property type="entry name" value="AAA+_ATPase"/>
</dbReference>
<evidence type="ECO:0000259" key="8">
    <source>
        <dbReference type="PROSITE" id="PS50893"/>
    </source>
</evidence>
<dbReference type="GO" id="GO:0005524">
    <property type="term" value="F:ATP binding"/>
    <property type="evidence" value="ECO:0007669"/>
    <property type="project" value="UniProtKB-KW"/>
</dbReference>
<dbReference type="InterPro" id="IPR017871">
    <property type="entry name" value="ABC_transporter-like_CS"/>
</dbReference>
<sequence>MNSTLHPSQPEDRSKRASALLVITLLKMYRLLWTVSPFSLMGTVACRLLLAFQSVVQLYFVSLLVNAVTQVITAGHPLREAGEIILYQLGITLAAAGIKSLDSIIMTSLKMKTKFYLDDRMAQQSSRLPLVYYDRPDYYDSFHRATASQSSMILVDGTFAVLQGIFTFTGYFLVIASFHWLLAVGLFVFAAPSFIVNTLLGRRRFVLMIFQTPTARKTQYLFSLLVGREAAKEIRLFGLAPYLMERWRSLYGENAQKEVRLERQGILINGGVESFNGLLGGAFMLGLAWLGTQGRLTIGQYVALSQAFISAKDQLLSISSSLALIYQNMLFARELFAFLELPVEEESSAPLSLQVRSVKGIEADNLAFRYPGQSVPVLRDISFHILPGQKIAIVGDNGAGKSTLVKCLLGLYTASEGAIRFDGIDIRALNPTELRKRITAVFQDYVRYQLTVRENIGFGSVERMTDDGGLELAAAKSGAHAFIEDLKDGFDSSLGPMFDGGRELSQGQWQKIAISRAYFRQADVVVLDEPTASMDPLTEAAVYENFLRMADGKTTLLISHRLGICKAVDYILVMKNGRIVERGTHEELLGLGGEYERMYNVQSQWYENSESSQRESQQLRNVIHAG</sequence>
<dbReference type="PANTHER" id="PTHR43394:SF1">
    <property type="entry name" value="ATP-BINDING CASSETTE SUB-FAMILY B MEMBER 10, MITOCHONDRIAL"/>
    <property type="match status" value="1"/>
</dbReference>
<feature type="domain" description="ABC transporter" evidence="8">
    <location>
        <begin position="361"/>
        <end position="601"/>
    </location>
</feature>
<evidence type="ECO:0000256" key="6">
    <source>
        <dbReference type="ARBA" id="ARBA00023136"/>
    </source>
</evidence>
<feature type="transmembrane region" description="Helical" evidence="7">
    <location>
        <begin position="153"/>
        <end position="174"/>
    </location>
</feature>
<evidence type="ECO:0000256" key="1">
    <source>
        <dbReference type="ARBA" id="ARBA00004651"/>
    </source>
</evidence>
<dbReference type="PROSITE" id="PS50893">
    <property type="entry name" value="ABC_TRANSPORTER_2"/>
    <property type="match status" value="1"/>
</dbReference>
<feature type="domain" description="ABC transmembrane type-1" evidence="9">
    <location>
        <begin position="48"/>
        <end position="327"/>
    </location>
</feature>
<protein>
    <submittedName>
        <fullName evidence="10">ABC transporter ATP-binding protein</fullName>
    </submittedName>
</protein>
<dbReference type="InterPro" id="IPR003439">
    <property type="entry name" value="ABC_transporter-like_ATP-bd"/>
</dbReference>
<organism evidence="10 11">
    <name type="scientific">Paenibacillus terricola</name>
    <dbReference type="NCBI Taxonomy" id="2763503"/>
    <lineage>
        <taxon>Bacteria</taxon>
        <taxon>Bacillati</taxon>
        <taxon>Bacillota</taxon>
        <taxon>Bacilli</taxon>
        <taxon>Bacillales</taxon>
        <taxon>Paenibacillaceae</taxon>
        <taxon>Paenibacillus</taxon>
    </lineage>
</organism>
<comment type="caution">
    <text evidence="10">The sequence shown here is derived from an EMBL/GenBank/DDBJ whole genome shotgun (WGS) entry which is preliminary data.</text>
</comment>
<proteinExistence type="predicted"/>
<evidence type="ECO:0000259" key="9">
    <source>
        <dbReference type="PROSITE" id="PS50929"/>
    </source>
</evidence>
<keyword evidence="5 7" id="KW-1133">Transmembrane helix</keyword>
<evidence type="ECO:0000256" key="4">
    <source>
        <dbReference type="ARBA" id="ARBA00022840"/>
    </source>
</evidence>
<evidence type="ECO:0000256" key="5">
    <source>
        <dbReference type="ARBA" id="ARBA00022989"/>
    </source>
</evidence>
<dbReference type="PROSITE" id="PS00211">
    <property type="entry name" value="ABC_TRANSPORTER_1"/>
    <property type="match status" value="1"/>
</dbReference>
<dbReference type="PANTHER" id="PTHR43394">
    <property type="entry name" value="ATP-DEPENDENT PERMEASE MDL1, MITOCHONDRIAL"/>
    <property type="match status" value="1"/>
</dbReference>
<dbReference type="InterPro" id="IPR039421">
    <property type="entry name" value="Type_1_exporter"/>
</dbReference>
<evidence type="ECO:0000256" key="2">
    <source>
        <dbReference type="ARBA" id="ARBA00022692"/>
    </source>
</evidence>
<feature type="transmembrane region" description="Helical" evidence="7">
    <location>
        <begin position="180"/>
        <end position="200"/>
    </location>
</feature>
<keyword evidence="4 10" id="KW-0067">ATP-binding</keyword>